<evidence type="ECO:0000313" key="1">
    <source>
        <dbReference type="EMBL" id="OGE37386.1"/>
    </source>
</evidence>
<protein>
    <submittedName>
        <fullName evidence="1">Uncharacterized protein</fullName>
    </submittedName>
</protein>
<comment type="caution">
    <text evidence="1">The sequence shown here is derived from an EMBL/GenBank/DDBJ whole genome shotgun (WGS) entry which is preliminary data.</text>
</comment>
<organism evidence="1 2">
    <name type="scientific">Candidatus Daviesbacteria bacterium RIFCSPHIGHO2_12_FULL_37_11</name>
    <dbReference type="NCBI Taxonomy" id="1797777"/>
    <lineage>
        <taxon>Bacteria</taxon>
        <taxon>Candidatus Daviesiibacteriota</taxon>
    </lineage>
</organism>
<name>A0A1F5K8Y9_9BACT</name>
<dbReference type="AlphaFoldDB" id="A0A1F5K8Y9"/>
<proteinExistence type="predicted"/>
<reference evidence="1 2" key="1">
    <citation type="journal article" date="2016" name="Nat. Commun.">
        <title>Thousands of microbial genomes shed light on interconnected biogeochemical processes in an aquifer system.</title>
        <authorList>
            <person name="Anantharaman K."/>
            <person name="Brown C.T."/>
            <person name="Hug L.A."/>
            <person name="Sharon I."/>
            <person name="Castelle C.J."/>
            <person name="Probst A.J."/>
            <person name="Thomas B.C."/>
            <person name="Singh A."/>
            <person name="Wilkins M.J."/>
            <person name="Karaoz U."/>
            <person name="Brodie E.L."/>
            <person name="Williams K.H."/>
            <person name="Hubbard S.S."/>
            <person name="Banfield J.F."/>
        </authorList>
    </citation>
    <scope>NUCLEOTIDE SEQUENCE [LARGE SCALE GENOMIC DNA]</scope>
</reference>
<evidence type="ECO:0000313" key="2">
    <source>
        <dbReference type="Proteomes" id="UP000176527"/>
    </source>
</evidence>
<dbReference type="Proteomes" id="UP000176527">
    <property type="component" value="Unassembled WGS sequence"/>
</dbReference>
<sequence length="240" mass="27014">MGEALAKGHDRFIAWFSDLQDKNSIQRILMKRLGGYNEETSAFETIGDMRKINSDLGKEIFTSEDEHICFEAYGVTIPGFSLENKTVIQPRLNKDSSLIARLIAFSDLGSSGLLPPGYLKDGNNLFREEQLDIFRKLSGKSPITSEEREDISERIVSWSHSQVDFALGRGKLFEQELGDLSEKVKNALRKRFSAFSASTDASLNVAQAREKMAFAEKIYSLGYLTSDTRSRFINQAHLLT</sequence>
<gene>
    <name evidence="1" type="ORF">A3F00_02835</name>
</gene>
<dbReference type="EMBL" id="MFDE01000044">
    <property type="protein sequence ID" value="OGE37386.1"/>
    <property type="molecule type" value="Genomic_DNA"/>
</dbReference>
<accession>A0A1F5K8Y9</accession>